<accession>A0AAI9J326</accession>
<feature type="region of interest" description="Disordered" evidence="2">
    <location>
        <begin position="1"/>
        <end position="31"/>
    </location>
</feature>
<dbReference type="Pfam" id="PF01425">
    <property type="entry name" value="Amidase"/>
    <property type="match status" value="1"/>
</dbReference>
<dbReference type="NCBIfam" id="NF005687">
    <property type="entry name" value="PRK07487.1"/>
    <property type="match status" value="1"/>
</dbReference>
<dbReference type="PANTHER" id="PTHR11895:SF7">
    <property type="entry name" value="GLUTAMYL-TRNA(GLN) AMIDOTRANSFERASE SUBUNIT A, MITOCHONDRIAL"/>
    <property type="match status" value="1"/>
</dbReference>
<evidence type="ECO:0000256" key="2">
    <source>
        <dbReference type="SAM" id="MobiDB-lite"/>
    </source>
</evidence>
<reference evidence="4 5" key="1">
    <citation type="journal article" date="2013" name="Genome Announc.">
        <title>Genome Sequences of 28 Bordetella pertussis U.S. Outbreak Strains Dating from 2010 to 2012.</title>
        <authorList>
            <person name="Harvill E.T."/>
            <person name="Goodfield L.L."/>
            <person name="Ivanov Y."/>
            <person name="Meyer J.A."/>
            <person name="Newth C."/>
            <person name="Cassiday P."/>
            <person name="Tondella M.L."/>
            <person name="Liao P."/>
            <person name="Zimmerman J."/>
            <person name="Meert K."/>
            <person name="Wessel D."/>
            <person name="Berger J."/>
            <person name="Dean J.M."/>
            <person name="Holubkov R."/>
            <person name="Burr J."/>
            <person name="Liu T."/>
            <person name="Brinkac L."/>
            <person name="Kim M."/>
            <person name="Losada L."/>
        </authorList>
    </citation>
    <scope>NUCLEOTIDE SEQUENCE [LARGE SCALE GENOMIC DNA]</scope>
    <source>
        <strain evidence="4 5">CHLA-26</strain>
    </source>
</reference>
<comment type="caution">
    <text evidence="4">The sequence shown here is derived from an EMBL/GenBank/DDBJ whole genome shotgun (WGS) entry which is preliminary data.</text>
</comment>
<dbReference type="InterPro" id="IPR020556">
    <property type="entry name" value="Amidase_CS"/>
</dbReference>
<dbReference type="InterPro" id="IPR036928">
    <property type="entry name" value="AS_sf"/>
</dbReference>
<comment type="similarity">
    <text evidence="1">Belongs to the amidase family.</text>
</comment>
<dbReference type="PROSITE" id="PS00571">
    <property type="entry name" value="AMIDASES"/>
    <property type="match status" value="1"/>
</dbReference>
<dbReference type="PIRSF" id="PIRSF001221">
    <property type="entry name" value="Amidase_fungi"/>
    <property type="match status" value="1"/>
</dbReference>
<evidence type="ECO:0000313" key="4">
    <source>
        <dbReference type="EMBL" id="ETH31847.1"/>
    </source>
</evidence>
<sequence length="547" mass="57041">MVPAPTTATRAMGGETTCSGGFMSGSGRRRAPRTGARAYLGRVGDAAQAGAGRRRHAGAMVERSDRRVRSGRGASCTHRGGVPVSQLWRMSASDLAQAIRAREVSARAAAEAALRRLDEVNPRLNAVVDWRPDEVLAQADEIDAALARGDDPGPLAGVPVTVKINIDQAGFATSNGVALQKDVIAQANSPVVDNLRRAGAVILGRTNAPAFSLRWFTSNLLHGRTLNPRNAALTPGGSSGGAASAVAAGIGQLAHGTDIAGSIRYPAYACGVHGLRPSLGRVAAYNAALPERSLGGQITAVSGPLARTVADLRLGLAAMAARDARDPWWMPVPLEGPPAPRRAALCVSPDGLETQPAVCAALYEAAARLRDAGWQVEETGAIPPLQEAADLQIRMWLADGYEALLRAAQQEGDPGALVALCGQQEAARALDLPGYTATLTRRATLTRLWQLFFEDYPVLLLPVSAEPPFADDLDLQGADAYRRVWRAQLTQVGLPFMGLPGLALAMPGVGAAPLGVQVVAARFREDLCLAAGADIEARGAPVTLAGP</sequence>
<evidence type="ECO:0000313" key="5">
    <source>
        <dbReference type="Proteomes" id="UP000018679"/>
    </source>
</evidence>
<feature type="domain" description="Amidase" evidence="3">
    <location>
        <begin position="110"/>
        <end position="529"/>
    </location>
</feature>
<dbReference type="GO" id="GO:0003824">
    <property type="term" value="F:catalytic activity"/>
    <property type="evidence" value="ECO:0007669"/>
    <property type="project" value="InterPro"/>
</dbReference>
<dbReference type="Gene3D" id="3.90.1300.10">
    <property type="entry name" value="Amidase signature (AS) domain"/>
    <property type="match status" value="1"/>
</dbReference>
<dbReference type="EMBL" id="AXSB02000009">
    <property type="protein sequence ID" value="ETH31847.1"/>
    <property type="molecule type" value="Genomic_DNA"/>
</dbReference>
<organism evidence="4 5">
    <name type="scientific">Bordetella pertussis CHLA-26</name>
    <dbReference type="NCBI Taxonomy" id="1331284"/>
    <lineage>
        <taxon>Bacteria</taxon>
        <taxon>Pseudomonadati</taxon>
        <taxon>Pseudomonadota</taxon>
        <taxon>Betaproteobacteria</taxon>
        <taxon>Burkholderiales</taxon>
        <taxon>Alcaligenaceae</taxon>
        <taxon>Bordetella</taxon>
    </lineage>
</organism>
<gene>
    <name evidence="4" type="ORF">L566_2783</name>
</gene>
<evidence type="ECO:0000259" key="3">
    <source>
        <dbReference type="Pfam" id="PF01425"/>
    </source>
</evidence>
<name>A0AAI9J326_BORPT</name>
<dbReference type="InterPro" id="IPR023631">
    <property type="entry name" value="Amidase_dom"/>
</dbReference>
<protein>
    <submittedName>
        <fullName evidence="4">Amidase</fullName>
    </submittedName>
</protein>
<evidence type="ECO:0000256" key="1">
    <source>
        <dbReference type="ARBA" id="ARBA00009199"/>
    </source>
</evidence>
<dbReference type="Proteomes" id="UP000018679">
    <property type="component" value="Unassembled WGS sequence"/>
</dbReference>
<dbReference type="AlphaFoldDB" id="A0AAI9J326"/>
<dbReference type="InterPro" id="IPR000120">
    <property type="entry name" value="Amidase"/>
</dbReference>
<dbReference type="PANTHER" id="PTHR11895">
    <property type="entry name" value="TRANSAMIDASE"/>
    <property type="match status" value="1"/>
</dbReference>
<proteinExistence type="inferred from homology"/>
<dbReference type="SUPFAM" id="SSF75304">
    <property type="entry name" value="Amidase signature (AS) enzymes"/>
    <property type="match status" value="1"/>
</dbReference>